<sequence length="306" mass="34079">MGTSDDLPPSYNEAISGVDSKVRPSTSSVFWSPLSNHIRALPELLRQTIAARKTSQDVRDANTIMLMLPSVEDFLSRLSSGRLLDCFGNIPRISELTLVPAVAVPEGWELTGARERVLEGEVVEVSRVEDPAHTKDGKSSRQRPHRPKLISTLRDEVDETIDEWGWFETEELGDGKGFSGDPLWWDDEEMAKRLAKRLQPEPDLDRKKVHAIVIERKTATREEKLGWIARLGFGGSKSKKADRDQVSTTTLPSTPTSAPDSAEASSSPVKMIAKVGEVTFRKENQFGVWESRTGWGVVITIMISER</sequence>
<feature type="compositionally biased region" description="Low complexity" evidence="1">
    <location>
        <begin position="247"/>
        <end position="268"/>
    </location>
</feature>
<dbReference type="GeneID" id="18256030"/>
<dbReference type="OrthoDB" id="3526284at2759"/>
<reference evidence="2 3" key="1">
    <citation type="journal article" date="2011" name="Cell">
        <title>Insight into structure and assembly of the nuclear pore complex by utilizing the genome of a eukaryotic thermophile.</title>
        <authorList>
            <person name="Amlacher S."/>
            <person name="Sarges P."/>
            <person name="Flemming D."/>
            <person name="van Noort V."/>
            <person name="Kunze R."/>
            <person name="Devos D.P."/>
            <person name="Arumugam M."/>
            <person name="Bork P."/>
            <person name="Hurt E."/>
        </authorList>
    </citation>
    <scope>NUCLEOTIDE SEQUENCE [LARGE SCALE GENOMIC DNA]</scope>
    <source>
        <strain evidence="3">DSM 1495 / CBS 144.50 / IMI 039719</strain>
    </source>
</reference>
<dbReference type="Proteomes" id="UP000008066">
    <property type="component" value="Unassembled WGS sequence"/>
</dbReference>
<dbReference type="eggNOG" id="ENOG502RA0Z">
    <property type="taxonomic scope" value="Eukaryota"/>
</dbReference>
<evidence type="ECO:0000313" key="2">
    <source>
        <dbReference type="EMBL" id="EGS22454.1"/>
    </source>
</evidence>
<name>G0S371_CHATD</name>
<keyword evidence="3" id="KW-1185">Reference proteome</keyword>
<dbReference type="OMA" id="MGIWESS"/>
<gene>
    <name evidence="2" type="ORF">CTHT_0019920</name>
</gene>
<organism evidence="3">
    <name type="scientific">Chaetomium thermophilum (strain DSM 1495 / CBS 144.50 / IMI 039719)</name>
    <name type="common">Thermochaetoides thermophila</name>
    <dbReference type="NCBI Taxonomy" id="759272"/>
    <lineage>
        <taxon>Eukaryota</taxon>
        <taxon>Fungi</taxon>
        <taxon>Dikarya</taxon>
        <taxon>Ascomycota</taxon>
        <taxon>Pezizomycotina</taxon>
        <taxon>Sordariomycetes</taxon>
        <taxon>Sordariomycetidae</taxon>
        <taxon>Sordariales</taxon>
        <taxon>Chaetomiaceae</taxon>
        <taxon>Thermochaetoides</taxon>
    </lineage>
</organism>
<dbReference type="EMBL" id="GL988040">
    <property type="protein sequence ID" value="EGS22454.1"/>
    <property type="molecule type" value="Genomic_DNA"/>
</dbReference>
<dbReference type="RefSeq" id="XP_006692473.1">
    <property type="nucleotide sequence ID" value="XM_006692410.1"/>
</dbReference>
<proteinExistence type="predicted"/>
<evidence type="ECO:0000313" key="3">
    <source>
        <dbReference type="Proteomes" id="UP000008066"/>
    </source>
</evidence>
<evidence type="ECO:0000256" key="1">
    <source>
        <dbReference type="SAM" id="MobiDB-lite"/>
    </source>
</evidence>
<dbReference type="KEGG" id="cthr:CTHT_0019920"/>
<dbReference type="HOGENOM" id="CLU_057185_0_0_1"/>
<feature type="region of interest" description="Disordered" evidence="1">
    <location>
        <begin position="235"/>
        <end position="268"/>
    </location>
</feature>
<dbReference type="AlphaFoldDB" id="G0S371"/>
<accession>G0S371</accession>
<protein>
    <submittedName>
        <fullName evidence="2">Uncharacterized protein</fullName>
    </submittedName>
</protein>